<keyword evidence="7" id="KW-1185">Reference proteome</keyword>
<evidence type="ECO:0000256" key="2">
    <source>
        <dbReference type="ARBA" id="ARBA00008332"/>
    </source>
</evidence>
<reference evidence="6" key="1">
    <citation type="journal article" date="2023" name="Nat. Commun.">
        <title>Diploid and tetraploid genomes of Acorus and the evolution of monocots.</title>
        <authorList>
            <person name="Ma L."/>
            <person name="Liu K.W."/>
            <person name="Li Z."/>
            <person name="Hsiao Y.Y."/>
            <person name="Qi Y."/>
            <person name="Fu T."/>
            <person name="Tang G.D."/>
            <person name="Zhang D."/>
            <person name="Sun W.H."/>
            <person name="Liu D.K."/>
            <person name="Li Y."/>
            <person name="Chen G.Z."/>
            <person name="Liu X.D."/>
            <person name="Liao X.Y."/>
            <person name="Jiang Y.T."/>
            <person name="Yu X."/>
            <person name="Hao Y."/>
            <person name="Huang J."/>
            <person name="Zhao X.W."/>
            <person name="Ke S."/>
            <person name="Chen Y.Y."/>
            <person name="Wu W.L."/>
            <person name="Hsu J.L."/>
            <person name="Lin Y.F."/>
            <person name="Huang M.D."/>
            <person name="Li C.Y."/>
            <person name="Huang L."/>
            <person name="Wang Z.W."/>
            <person name="Zhao X."/>
            <person name="Zhong W.Y."/>
            <person name="Peng D.H."/>
            <person name="Ahmad S."/>
            <person name="Lan S."/>
            <person name="Zhang J.S."/>
            <person name="Tsai W.C."/>
            <person name="Van de Peer Y."/>
            <person name="Liu Z.J."/>
        </authorList>
    </citation>
    <scope>NUCLEOTIDE SEQUENCE</scope>
    <source>
        <strain evidence="6">SCP</strain>
    </source>
</reference>
<feature type="region of interest" description="Disordered" evidence="5">
    <location>
        <begin position="268"/>
        <end position="358"/>
    </location>
</feature>
<accession>A0AAV9ABL2</accession>
<feature type="region of interest" description="Disordered" evidence="5">
    <location>
        <begin position="189"/>
        <end position="236"/>
    </location>
</feature>
<gene>
    <name evidence="6" type="ORF">QJS04_geneDACA020536</name>
</gene>
<feature type="compositionally biased region" description="Low complexity" evidence="5">
    <location>
        <begin position="286"/>
        <end position="295"/>
    </location>
</feature>
<dbReference type="InterPro" id="IPR019376">
    <property type="entry name" value="Myeloid_leukemia_factor"/>
</dbReference>
<evidence type="ECO:0000256" key="1">
    <source>
        <dbReference type="ARBA" id="ARBA00004496"/>
    </source>
</evidence>
<evidence type="ECO:0000256" key="4">
    <source>
        <dbReference type="ARBA" id="ARBA00022553"/>
    </source>
</evidence>
<sequence length="358" mass="39523">MQRGRGGRDDPFGGQGGPFAGFGLRGDLMSNFFGGPDPFDDPFFTRPFGGMFSSDMFGPSKFGIFHSNMFGPSLFNRSMFGEPNNTGFIEAQSPQANNLRGPIIQELSSDDEETQEGESGKEVRDVEGKKGRSNKEPFVQEPDEEVKERRRDLQYGMGYNGGEGRQTRTYSFQSSTVTYGGANGAYYTSSTTKRTGDDGVSVEESKEADTTTRKATHRVSRGIHDKGHSLTRKLNSDGGVETVQALHNLNEDELSGFNEAWKRSAQRNFPGWTQGFDMVDDGNMRGGSTQQGQSSRGWALPSTNQPQDSRRVRSAPSPIEQSQDPGWRARWAPPPTEQQAQGRERSQNVGSNPFIRRA</sequence>
<name>A0AAV9ABL2_ACOGR</name>
<organism evidence="6 7">
    <name type="scientific">Acorus gramineus</name>
    <name type="common">Dwarf sweet flag</name>
    <dbReference type="NCBI Taxonomy" id="55184"/>
    <lineage>
        <taxon>Eukaryota</taxon>
        <taxon>Viridiplantae</taxon>
        <taxon>Streptophyta</taxon>
        <taxon>Embryophyta</taxon>
        <taxon>Tracheophyta</taxon>
        <taxon>Spermatophyta</taxon>
        <taxon>Magnoliopsida</taxon>
        <taxon>Liliopsida</taxon>
        <taxon>Acoraceae</taxon>
        <taxon>Acorus</taxon>
    </lineage>
</organism>
<evidence type="ECO:0000256" key="3">
    <source>
        <dbReference type="ARBA" id="ARBA00022490"/>
    </source>
</evidence>
<dbReference type="EMBL" id="JAUJYN010000010">
    <property type="protein sequence ID" value="KAK1261552.1"/>
    <property type="molecule type" value="Genomic_DNA"/>
</dbReference>
<reference evidence="6" key="2">
    <citation type="submission" date="2023-06" db="EMBL/GenBank/DDBJ databases">
        <authorList>
            <person name="Ma L."/>
            <person name="Liu K.-W."/>
            <person name="Li Z."/>
            <person name="Hsiao Y.-Y."/>
            <person name="Qi Y."/>
            <person name="Fu T."/>
            <person name="Tang G."/>
            <person name="Zhang D."/>
            <person name="Sun W.-H."/>
            <person name="Liu D.-K."/>
            <person name="Li Y."/>
            <person name="Chen G.-Z."/>
            <person name="Liu X.-D."/>
            <person name="Liao X.-Y."/>
            <person name="Jiang Y.-T."/>
            <person name="Yu X."/>
            <person name="Hao Y."/>
            <person name="Huang J."/>
            <person name="Zhao X.-W."/>
            <person name="Ke S."/>
            <person name="Chen Y.-Y."/>
            <person name="Wu W.-L."/>
            <person name="Hsu J.-L."/>
            <person name="Lin Y.-F."/>
            <person name="Huang M.-D."/>
            <person name="Li C.-Y."/>
            <person name="Huang L."/>
            <person name="Wang Z.-W."/>
            <person name="Zhao X."/>
            <person name="Zhong W.-Y."/>
            <person name="Peng D.-H."/>
            <person name="Ahmad S."/>
            <person name="Lan S."/>
            <person name="Zhang J.-S."/>
            <person name="Tsai W.-C."/>
            <person name="Van De Peer Y."/>
            <person name="Liu Z.-J."/>
        </authorList>
    </citation>
    <scope>NUCLEOTIDE SEQUENCE</scope>
    <source>
        <strain evidence="6">SCP</strain>
        <tissue evidence="6">Leaves</tissue>
    </source>
</reference>
<evidence type="ECO:0008006" key="8">
    <source>
        <dbReference type="Google" id="ProtNLM"/>
    </source>
</evidence>
<evidence type="ECO:0000313" key="6">
    <source>
        <dbReference type="EMBL" id="KAK1261552.1"/>
    </source>
</evidence>
<feature type="region of interest" description="Disordered" evidence="5">
    <location>
        <begin position="108"/>
        <end position="168"/>
    </location>
</feature>
<comment type="caution">
    <text evidence="6">The sequence shown here is derived from an EMBL/GenBank/DDBJ whole genome shotgun (WGS) entry which is preliminary data.</text>
</comment>
<comment type="similarity">
    <text evidence="2">Belongs to the MLF family.</text>
</comment>
<feature type="compositionally biased region" description="Polar residues" evidence="5">
    <location>
        <begin position="337"/>
        <end position="351"/>
    </location>
</feature>
<evidence type="ECO:0000313" key="7">
    <source>
        <dbReference type="Proteomes" id="UP001179952"/>
    </source>
</evidence>
<comment type="subcellular location">
    <subcellularLocation>
        <location evidence="1">Cytoplasm</location>
    </subcellularLocation>
</comment>
<dbReference type="GO" id="GO:0005737">
    <property type="term" value="C:cytoplasm"/>
    <property type="evidence" value="ECO:0007669"/>
    <property type="project" value="UniProtKB-SubCell"/>
</dbReference>
<dbReference type="AlphaFoldDB" id="A0AAV9ABL2"/>
<evidence type="ECO:0000256" key="5">
    <source>
        <dbReference type="SAM" id="MobiDB-lite"/>
    </source>
</evidence>
<keyword evidence="4" id="KW-0597">Phosphoprotein</keyword>
<keyword evidence="3" id="KW-0963">Cytoplasm</keyword>
<feature type="compositionally biased region" description="Basic and acidic residues" evidence="5">
    <location>
        <begin position="203"/>
        <end position="212"/>
    </location>
</feature>
<dbReference type="Pfam" id="PF10248">
    <property type="entry name" value="Mlf1IP"/>
    <property type="match status" value="1"/>
</dbReference>
<dbReference type="Proteomes" id="UP001179952">
    <property type="component" value="Unassembled WGS sequence"/>
</dbReference>
<dbReference type="PANTHER" id="PTHR13105">
    <property type="entry name" value="MYELOID LEUKEMIA FACTOR"/>
    <property type="match status" value="1"/>
</dbReference>
<proteinExistence type="inferred from homology"/>
<protein>
    <recommendedName>
        <fullName evidence="8">Myeloid leukemia factor 1</fullName>
    </recommendedName>
</protein>
<feature type="compositionally biased region" description="Basic and acidic residues" evidence="5">
    <location>
        <begin position="118"/>
        <end position="135"/>
    </location>
</feature>